<feature type="compositionally biased region" description="Basic and acidic residues" evidence="2">
    <location>
        <begin position="27"/>
        <end position="52"/>
    </location>
</feature>
<evidence type="ECO:0000259" key="3">
    <source>
        <dbReference type="PROSITE" id="PS51360"/>
    </source>
</evidence>
<protein>
    <recommendedName>
        <fullName evidence="3">Plus3 domain-containing protein</fullName>
    </recommendedName>
</protein>
<sequence>MSDNELDAELLGMVGGESDDEGEEVEQTQHIDDRSPSQEAKPSVEKTEEAPKRTKGIAQKVRGRRKKARKQESEDEGELDLGGRSPSADSLGSGAMEESDGEVDAAGSPESEEAPLFPLEGKYTSATDRDDILAMPEIRREEILADRAQQVLKRQQDLQLRKALAAASTAANKHKRKAAAAELEDSGRRSTRPKAEKARTALDDYKKARELKGTDRGRLDSGRDRRDERSPSSRASDRDAEGESEVEWAEPSSDLRSGREEAPAELRDFERCRVGRSNFAKICFYPAFDAAIQGCFARVSIGMNRETGQNTYRMAQIKGFTDGKPYQMESSNGKHFSTDRYALVAHGAAEKPWPFSACSDGRFTDQEFDHYVAAVQKETQRVPKKTYLEARLQDIHRLLNTEWTDEMLSKKFANQRAMERRLDPANAARLKREKITTRRLEAEASGDADEILRCDAELAGLENSALAGSNGIKGPSSSAASASASAKRDFAAATTTATTTAVPARQQDRLAALNQKNRGKNAEEVRRALLEEKRKLQAAREQAMIEGKAKAARKQAEEDAKLLLAVPKSDMHDLFGEGSDGSRAGTPVNGAVRSPGKRSRAGTPLGGGAALRKERSAGLGRVVVGGIKRKTLDDEVIGGLDLGIDVEI</sequence>
<reference evidence="4 5" key="1">
    <citation type="submission" date="2021-11" db="EMBL/GenBank/DDBJ databases">
        <title>Black yeast isolated from Biological Soil Crust.</title>
        <authorList>
            <person name="Kurbessoian T."/>
        </authorList>
    </citation>
    <scope>NUCLEOTIDE SEQUENCE [LARGE SCALE GENOMIC DNA]</scope>
    <source>
        <strain evidence="4 5">CCFEE 5522</strain>
    </source>
</reference>
<dbReference type="InterPro" id="IPR036128">
    <property type="entry name" value="Plus3-like_sf"/>
</dbReference>
<feature type="region of interest" description="Disordered" evidence="2">
    <location>
        <begin position="577"/>
        <end position="610"/>
    </location>
</feature>
<comment type="caution">
    <text evidence="4">The sequence shown here is derived from an EMBL/GenBank/DDBJ whole genome shotgun (WGS) entry which is preliminary data.</text>
</comment>
<keyword evidence="1" id="KW-0175">Coiled coil</keyword>
<dbReference type="SUPFAM" id="SSF159042">
    <property type="entry name" value="Plus3-like"/>
    <property type="match status" value="1"/>
</dbReference>
<dbReference type="FunFam" id="3.90.70.200:FF:000005">
    <property type="entry name" value="Related to Pol II transcription elongation factor"/>
    <property type="match status" value="1"/>
</dbReference>
<feature type="coiled-coil region" evidence="1">
    <location>
        <begin position="519"/>
        <end position="546"/>
    </location>
</feature>
<keyword evidence="5" id="KW-1185">Reference proteome</keyword>
<dbReference type="Proteomes" id="UP001324427">
    <property type="component" value="Unassembled WGS sequence"/>
</dbReference>
<evidence type="ECO:0000313" key="4">
    <source>
        <dbReference type="EMBL" id="KAK4539463.1"/>
    </source>
</evidence>
<dbReference type="EMBL" id="JAVFHQ010000094">
    <property type="protein sequence ID" value="KAK4539463.1"/>
    <property type="molecule type" value="Genomic_DNA"/>
</dbReference>
<proteinExistence type="predicted"/>
<dbReference type="AlphaFoldDB" id="A0AAV9J445"/>
<feature type="compositionally biased region" description="Basic and acidic residues" evidence="2">
    <location>
        <begin position="185"/>
        <end position="241"/>
    </location>
</feature>
<organism evidence="4 5">
    <name type="scientific">Oleoguttula mirabilis</name>
    <dbReference type="NCBI Taxonomy" id="1507867"/>
    <lineage>
        <taxon>Eukaryota</taxon>
        <taxon>Fungi</taxon>
        <taxon>Dikarya</taxon>
        <taxon>Ascomycota</taxon>
        <taxon>Pezizomycotina</taxon>
        <taxon>Dothideomycetes</taxon>
        <taxon>Dothideomycetidae</taxon>
        <taxon>Mycosphaerellales</taxon>
        <taxon>Teratosphaeriaceae</taxon>
        <taxon>Oleoguttula</taxon>
    </lineage>
</organism>
<gene>
    <name evidence="4" type="ORF">LTR36_010940</name>
</gene>
<dbReference type="SMART" id="SM00719">
    <property type="entry name" value="Plus3"/>
    <property type="match status" value="1"/>
</dbReference>
<evidence type="ECO:0000313" key="5">
    <source>
        <dbReference type="Proteomes" id="UP001324427"/>
    </source>
</evidence>
<dbReference type="Gene3D" id="3.90.70.200">
    <property type="entry name" value="Plus-3 domain"/>
    <property type="match status" value="1"/>
</dbReference>
<evidence type="ECO:0000256" key="1">
    <source>
        <dbReference type="SAM" id="Coils"/>
    </source>
</evidence>
<feature type="compositionally biased region" description="Acidic residues" evidence="2">
    <location>
        <begin position="17"/>
        <end position="26"/>
    </location>
</feature>
<feature type="domain" description="Plus3" evidence="3">
    <location>
        <begin position="263"/>
        <end position="400"/>
    </location>
</feature>
<accession>A0AAV9J445</accession>
<feature type="region of interest" description="Disordered" evidence="2">
    <location>
        <begin position="153"/>
        <end position="264"/>
    </location>
</feature>
<name>A0AAV9J445_9PEZI</name>
<dbReference type="Pfam" id="PF03126">
    <property type="entry name" value="Plus-3"/>
    <property type="match status" value="1"/>
</dbReference>
<feature type="region of interest" description="Disordered" evidence="2">
    <location>
        <begin position="1"/>
        <end position="133"/>
    </location>
</feature>
<dbReference type="PROSITE" id="PS51360">
    <property type="entry name" value="PLUS3"/>
    <property type="match status" value="1"/>
</dbReference>
<evidence type="ECO:0000256" key="2">
    <source>
        <dbReference type="SAM" id="MobiDB-lite"/>
    </source>
</evidence>
<dbReference type="GO" id="GO:0003677">
    <property type="term" value="F:DNA binding"/>
    <property type="evidence" value="ECO:0007669"/>
    <property type="project" value="InterPro"/>
</dbReference>
<dbReference type="InterPro" id="IPR004343">
    <property type="entry name" value="Plus-3_dom"/>
</dbReference>